<gene>
    <name evidence="8" type="primary">atpC</name>
    <name evidence="12" type="ORF">CLV47_10285</name>
</gene>
<comment type="subcellular location">
    <subcellularLocation>
        <location evidence="1 8">Cell membrane</location>
        <topology evidence="1 8">Peripheral membrane protein</topology>
    </subcellularLocation>
</comment>
<accession>A0A2T1A479</accession>
<dbReference type="AlphaFoldDB" id="A0A2T1A479"/>
<keyword evidence="4 8" id="KW-0406">Ion transport</keyword>
<dbReference type="GO" id="GO:0005886">
    <property type="term" value="C:plasma membrane"/>
    <property type="evidence" value="ECO:0007669"/>
    <property type="project" value="UniProtKB-SubCell"/>
</dbReference>
<dbReference type="CDD" id="cd12152">
    <property type="entry name" value="F1-ATPase_delta"/>
    <property type="match status" value="1"/>
</dbReference>
<comment type="function">
    <text evidence="8">Produces ATP from ADP in the presence of a proton gradient across the membrane.</text>
</comment>
<dbReference type="NCBIfam" id="NF009977">
    <property type="entry name" value="PRK13442.1"/>
    <property type="match status" value="1"/>
</dbReference>
<name>A0A2T1A479_9ACTN</name>
<dbReference type="NCBIfam" id="NF001852">
    <property type="entry name" value="PRK00571.2-5"/>
    <property type="match status" value="1"/>
</dbReference>
<evidence type="ECO:0000313" key="12">
    <source>
        <dbReference type="EMBL" id="PRZ43399.1"/>
    </source>
</evidence>
<evidence type="ECO:0000256" key="2">
    <source>
        <dbReference type="ARBA" id="ARBA00005712"/>
    </source>
</evidence>
<evidence type="ECO:0000256" key="3">
    <source>
        <dbReference type="ARBA" id="ARBA00022448"/>
    </source>
</evidence>
<protein>
    <recommendedName>
        <fullName evidence="8">ATP synthase epsilon chain</fullName>
    </recommendedName>
    <alternativeName>
        <fullName evidence="8">ATP synthase F1 sector epsilon subunit</fullName>
    </alternativeName>
    <alternativeName>
        <fullName evidence="8">F-ATPase epsilon subunit</fullName>
    </alternativeName>
</protein>
<dbReference type="HAMAP" id="MF_00530">
    <property type="entry name" value="ATP_synth_epsil_bac"/>
    <property type="match status" value="1"/>
</dbReference>
<evidence type="ECO:0000313" key="13">
    <source>
        <dbReference type="Proteomes" id="UP000237752"/>
    </source>
</evidence>
<dbReference type="InterPro" id="IPR001469">
    <property type="entry name" value="ATP_synth_F1_dsu/esu"/>
</dbReference>
<evidence type="ECO:0000256" key="7">
    <source>
        <dbReference type="ARBA" id="ARBA00023310"/>
    </source>
</evidence>
<reference evidence="12 13" key="1">
    <citation type="submission" date="2018-03" db="EMBL/GenBank/DDBJ databases">
        <title>Genomic Encyclopedia of Archaeal and Bacterial Type Strains, Phase II (KMG-II): from individual species to whole genera.</title>
        <authorList>
            <person name="Goeker M."/>
        </authorList>
    </citation>
    <scope>NUCLEOTIDE SEQUENCE [LARGE SCALE GENOMIC DNA]</scope>
    <source>
        <strain evidence="12 13">DSM 100065</strain>
    </source>
</reference>
<dbReference type="InterPro" id="IPR020546">
    <property type="entry name" value="ATP_synth_F1_dsu/esu_N"/>
</dbReference>
<organism evidence="12 13">
    <name type="scientific">Antricoccus suffuscus</name>
    <dbReference type="NCBI Taxonomy" id="1629062"/>
    <lineage>
        <taxon>Bacteria</taxon>
        <taxon>Bacillati</taxon>
        <taxon>Actinomycetota</taxon>
        <taxon>Actinomycetes</taxon>
        <taxon>Geodermatophilales</taxon>
        <taxon>Antricoccaceae</taxon>
        <taxon>Antricoccus</taxon>
    </lineage>
</organism>
<feature type="region of interest" description="Disordered" evidence="10">
    <location>
        <begin position="98"/>
        <end position="129"/>
    </location>
</feature>
<sequence length="129" mass="13471">MPLKVELVSVERLIWSGEADMVIARTTEGELGIMPGHAPVLGQLSEDQGVVQIHRTGESNLIAAVHGGFLSVTAEGVSILAETAELSDEIDVQRAERALDRAGDGESPDQAAAAARANARLTAASKSRS</sequence>
<comment type="caution">
    <text evidence="12">The sequence shown here is derived from an EMBL/GenBank/DDBJ whole genome shotgun (WGS) entry which is preliminary data.</text>
</comment>
<evidence type="ECO:0000256" key="6">
    <source>
        <dbReference type="ARBA" id="ARBA00023196"/>
    </source>
</evidence>
<dbReference type="PANTHER" id="PTHR13822:SF10">
    <property type="entry name" value="ATP SYNTHASE EPSILON CHAIN, CHLOROPLASTIC"/>
    <property type="match status" value="1"/>
</dbReference>
<evidence type="ECO:0000256" key="5">
    <source>
        <dbReference type="ARBA" id="ARBA00023136"/>
    </source>
</evidence>
<dbReference type="Proteomes" id="UP000237752">
    <property type="component" value="Unassembled WGS sequence"/>
</dbReference>
<feature type="compositionally biased region" description="Low complexity" evidence="10">
    <location>
        <begin position="111"/>
        <end position="129"/>
    </location>
</feature>
<dbReference type="RefSeq" id="WP_106347571.1">
    <property type="nucleotide sequence ID" value="NZ_PVUE01000002.1"/>
</dbReference>
<evidence type="ECO:0000256" key="1">
    <source>
        <dbReference type="ARBA" id="ARBA00004202"/>
    </source>
</evidence>
<dbReference type="GO" id="GO:0046933">
    <property type="term" value="F:proton-transporting ATP synthase activity, rotational mechanism"/>
    <property type="evidence" value="ECO:0007669"/>
    <property type="project" value="UniProtKB-UniRule"/>
</dbReference>
<dbReference type="InterPro" id="IPR036771">
    <property type="entry name" value="ATPsynth_dsu/esu_N"/>
</dbReference>
<dbReference type="GO" id="GO:0045259">
    <property type="term" value="C:proton-transporting ATP synthase complex"/>
    <property type="evidence" value="ECO:0007669"/>
    <property type="project" value="UniProtKB-KW"/>
</dbReference>
<keyword evidence="6 8" id="KW-0139">CF(1)</keyword>
<evidence type="ECO:0000256" key="8">
    <source>
        <dbReference type="HAMAP-Rule" id="MF_00530"/>
    </source>
</evidence>
<feature type="domain" description="ATP synthase F1 complex delta/epsilon subunit N-terminal" evidence="11">
    <location>
        <begin position="3"/>
        <end position="84"/>
    </location>
</feature>
<evidence type="ECO:0000259" key="11">
    <source>
        <dbReference type="Pfam" id="PF02823"/>
    </source>
</evidence>
<keyword evidence="13" id="KW-1185">Reference proteome</keyword>
<evidence type="ECO:0000256" key="4">
    <source>
        <dbReference type="ARBA" id="ARBA00023065"/>
    </source>
</evidence>
<evidence type="ECO:0000256" key="9">
    <source>
        <dbReference type="RuleBase" id="RU003656"/>
    </source>
</evidence>
<dbReference type="PANTHER" id="PTHR13822">
    <property type="entry name" value="ATP SYNTHASE DELTA/EPSILON CHAIN"/>
    <property type="match status" value="1"/>
</dbReference>
<keyword evidence="3 8" id="KW-0813">Transport</keyword>
<dbReference type="EMBL" id="PVUE01000002">
    <property type="protein sequence ID" value="PRZ43399.1"/>
    <property type="molecule type" value="Genomic_DNA"/>
</dbReference>
<dbReference type="Gene3D" id="2.60.15.10">
    <property type="entry name" value="F0F1 ATP synthase delta/epsilon subunit, N-terminal"/>
    <property type="match status" value="1"/>
</dbReference>
<dbReference type="Pfam" id="PF02823">
    <property type="entry name" value="ATP-synt_DE_N"/>
    <property type="match status" value="1"/>
</dbReference>
<keyword evidence="7 8" id="KW-0066">ATP synthesis</keyword>
<dbReference type="NCBIfam" id="TIGR01216">
    <property type="entry name" value="ATP_synt_epsi"/>
    <property type="match status" value="1"/>
</dbReference>
<proteinExistence type="inferred from homology"/>
<dbReference type="GO" id="GO:0005524">
    <property type="term" value="F:ATP binding"/>
    <property type="evidence" value="ECO:0007669"/>
    <property type="project" value="UniProtKB-UniRule"/>
</dbReference>
<dbReference type="OrthoDB" id="9791445at2"/>
<dbReference type="SUPFAM" id="SSF51344">
    <property type="entry name" value="Epsilon subunit of F1F0-ATP synthase N-terminal domain"/>
    <property type="match status" value="1"/>
</dbReference>
<comment type="similarity">
    <text evidence="2 8 9">Belongs to the ATPase epsilon chain family.</text>
</comment>
<comment type="subunit">
    <text evidence="8 9">F-type ATPases have 2 components, CF(1) - the catalytic core - and CF(0) - the membrane proton channel. CF(1) has five subunits: alpha(3), beta(3), gamma(1), delta(1), epsilon(1). CF(0) has three main subunits: a, b and c.</text>
</comment>
<keyword evidence="5 8" id="KW-0472">Membrane</keyword>
<evidence type="ECO:0000256" key="10">
    <source>
        <dbReference type="SAM" id="MobiDB-lite"/>
    </source>
</evidence>
<keyword evidence="8" id="KW-0375">Hydrogen ion transport</keyword>
<keyword evidence="8" id="KW-1003">Cell membrane</keyword>